<sequence>MFEVRRLLPAVGFSDETGFHSDLTDIFDSEIIVKADFVHASSLVPAYPQNPDFSTMEKSFDNIESNFHCNFCTVI</sequence>
<reference evidence="1" key="1">
    <citation type="submission" date="2022-03" db="EMBL/GenBank/DDBJ databases">
        <authorList>
            <person name="Sayadi A."/>
        </authorList>
    </citation>
    <scope>NUCLEOTIDE SEQUENCE</scope>
</reference>
<accession>A0A9P0JPX6</accession>
<dbReference type="OrthoDB" id="10638234at2759"/>
<protein>
    <submittedName>
        <fullName evidence="1">Uncharacterized protein</fullName>
    </submittedName>
</protein>
<evidence type="ECO:0000313" key="1">
    <source>
        <dbReference type="EMBL" id="CAH1957576.1"/>
    </source>
</evidence>
<gene>
    <name evidence="1" type="ORF">ACAOBT_LOCUS2179</name>
</gene>
<keyword evidence="2" id="KW-1185">Reference proteome</keyword>
<proteinExistence type="predicted"/>
<comment type="caution">
    <text evidence="1">The sequence shown here is derived from an EMBL/GenBank/DDBJ whole genome shotgun (WGS) entry which is preliminary data.</text>
</comment>
<organism evidence="1 2">
    <name type="scientific">Acanthoscelides obtectus</name>
    <name type="common">Bean weevil</name>
    <name type="synonym">Bruchus obtectus</name>
    <dbReference type="NCBI Taxonomy" id="200917"/>
    <lineage>
        <taxon>Eukaryota</taxon>
        <taxon>Metazoa</taxon>
        <taxon>Ecdysozoa</taxon>
        <taxon>Arthropoda</taxon>
        <taxon>Hexapoda</taxon>
        <taxon>Insecta</taxon>
        <taxon>Pterygota</taxon>
        <taxon>Neoptera</taxon>
        <taxon>Endopterygota</taxon>
        <taxon>Coleoptera</taxon>
        <taxon>Polyphaga</taxon>
        <taxon>Cucujiformia</taxon>
        <taxon>Chrysomeloidea</taxon>
        <taxon>Chrysomelidae</taxon>
        <taxon>Bruchinae</taxon>
        <taxon>Bruchini</taxon>
        <taxon>Acanthoscelides</taxon>
    </lineage>
</organism>
<dbReference type="AlphaFoldDB" id="A0A9P0JPX6"/>
<dbReference type="EMBL" id="CAKOFQ010006671">
    <property type="protein sequence ID" value="CAH1957576.1"/>
    <property type="molecule type" value="Genomic_DNA"/>
</dbReference>
<dbReference type="Proteomes" id="UP001152888">
    <property type="component" value="Unassembled WGS sequence"/>
</dbReference>
<evidence type="ECO:0000313" key="2">
    <source>
        <dbReference type="Proteomes" id="UP001152888"/>
    </source>
</evidence>
<name>A0A9P0JPX6_ACAOB</name>